<accession>A0A835LNB3</accession>
<dbReference type="InterPro" id="IPR032675">
    <property type="entry name" value="LRR_dom_sf"/>
</dbReference>
<dbReference type="PANTHER" id="PTHR38926:SF5">
    <property type="entry name" value="F-BOX AND LEUCINE-RICH REPEAT PROTEIN 6"/>
    <property type="match status" value="1"/>
</dbReference>
<dbReference type="InterPro" id="IPR036047">
    <property type="entry name" value="F-box-like_dom_sf"/>
</dbReference>
<dbReference type="PANTHER" id="PTHR38926">
    <property type="entry name" value="F-BOX DOMAIN CONTAINING PROTEIN, EXPRESSED"/>
    <property type="match status" value="1"/>
</dbReference>
<evidence type="ECO:0008006" key="3">
    <source>
        <dbReference type="Google" id="ProtNLM"/>
    </source>
</evidence>
<evidence type="ECO:0000313" key="1">
    <source>
        <dbReference type="EMBL" id="KAF9601958.1"/>
    </source>
</evidence>
<sequence>MSMEVRKWEDMNTDCLTNVFERVGWEALVFHLPLVCKSWYKVSLHPQFWKNLDFVPLYPDYIVSTKCIVDENALLPDDILNLFSVETKYLDLFQFPKDIMVKVAISRSCGLATKLVVPYCFMVDWVKDFLMGRRYLKAEDEKPFMKLFTTLRSLEVLVLGTFGCYFMEILAGISRYCKNFLALSTNGVIFEEEASAIVKFLPSIKYLKLRGSRISHNSLMVILNGCKELVLLDVSDCTGFDAGDEVILNLASRIKNFISEGSSLLNISDNYFDHVVDGNFLQCVMKFL</sequence>
<dbReference type="AlphaFoldDB" id="A0A835LNB3"/>
<dbReference type="SUPFAM" id="SSF81383">
    <property type="entry name" value="F-box domain"/>
    <property type="match status" value="1"/>
</dbReference>
<dbReference type="SUPFAM" id="SSF52047">
    <property type="entry name" value="RNI-like"/>
    <property type="match status" value="1"/>
</dbReference>
<dbReference type="Gene3D" id="1.20.1280.50">
    <property type="match status" value="1"/>
</dbReference>
<dbReference type="Gene3D" id="3.80.10.10">
    <property type="entry name" value="Ribonuclease Inhibitor"/>
    <property type="match status" value="1"/>
</dbReference>
<proteinExistence type="predicted"/>
<evidence type="ECO:0000313" key="2">
    <source>
        <dbReference type="Proteomes" id="UP000631114"/>
    </source>
</evidence>
<dbReference type="EMBL" id="JADFTS010000006">
    <property type="protein sequence ID" value="KAF9601958.1"/>
    <property type="molecule type" value="Genomic_DNA"/>
</dbReference>
<gene>
    <name evidence="1" type="ORF">IFM89_024421</name>
</gene>
<name>A0A835LNB3_9MAGN</name>
<protein>
    <recommendedName>
        <fullName evidence="3">F-box protein</fullName>
    </recommendedName>
</protein>
<keyword evidence="2" id="KW-1185">Reference proteome</keyword>
<dbReference type="Proteomes" id="UP000631114">
    <property type="component" value="Unassembled WGS sequence"/>
</dbReference>
<comment type="caution">
    <text evidence="1">The sequence shown here is derived from an EMBL/GenBank/DDBJ whole genome shotgun (WGS) entry which is preliminary data.</text>
</comment>
<dbReference type="OrthoDB" id="1929062at2759"/>
<organism evidence="1 2">
    <name type="scientific">Coptis chinensis</name>
    <dbReference type="NCBI Taxonomy" id="261450"/>
    <lineage>
        <taxon>Eukaryota</taxon>
        <taxon>Viridiplantae</taxon>
        <taxon>Streptophyta</taxon>
        <taxon>Embryophyta</taxon>
        <taxon>Tracheophyta</taxon>
        <taxon>Spermatophyta</taxon>
        <taxon>Magnoliopsida</taxon>
        <taxon>Ranunculales</taxon>
        <taxon>Ranunculaceae</taxon>
        <taxon>Coptidoideae</taxon>
        <taxon>Coptis</taxon>
    </lineage>
</organism>
<reference evidence="1 2" key="1">
    <citation type="submission" date="2020-10" db="EMBL/GenBank/DDBJ databases">
        <title>The Coptis chinensis genome and diversification of protoberbering-type alkaloids.</title>
        <authorList>
            <person name="Wang B."/>
            <person name="Shu S."/>
            <person name="Song C."/>
            <person name="Liu Y."/>
        </authorList>
    </citation>
    <scope>NUCLEOTIDE SEQUENCE [LARGE SCALE GENOMIC DNA]</scope>
    <source>
        <strain evidence="1">HL-2020</strain>
        <tissue evidence="1">Leaf</tissue>
    </source>
</reference>